<dbReference type="Proteomes" id="UP000664940">
    <property type="component" value="Unassembled WGS sequence"/>
</dbReference>
<name>A0A833ZQ84_9CHIR</name>
<gene>
    <name evidence="1" type="ORF">HJG60_012128</name>
</gene>
<dbReference type="AlphaFoldDB" id="A0A833ZQ84"/>
<reference evidence="1 2" key="1">
    <citation type="journal article" date="2020" name="Nature">
        <title>Six reference-quality genomes reveal evolution of bat adaptations.</title>
        <authorList>
            <person name="Jebb D."/>
            <person name="Huang Z."/>
            <person name="Pippel M."/>
            <person name="Hughes G.M."/>
            <person name="Lavrichenko K."/>
            <person name="Devanna P."/>
            <person name="Winkler S."/>
            <person name="Jermiin L.S."/>
            <person name="Skirmuntt E.C."/>
            <person name="Katzourakis A."/>
            <person name="Burkitt-Gray L."/>
            <person name="Ray D.A."/>
            <person name="Sullivan K.A.M."/>
            <person name="Roscito J.G."/>
            <person name="Kirilenko B.M."/>
            <person name="Davalos L.M."/>
            <person name="Corthals A.P."/>
            <person name="Power M.L."/>
            <person name="Jones G."/>
            <person name="Ransome R.D."/>
            <person name="Dechmann D.K.N."/>
            <person name="Locatelli A.G."/>
            <person name="Puechmaille S.J."/>
            <person name="Fedrigo O."/>
            <person name="Jarvis E.D."/>
            <person name="Hiller M."/>
            <person name="Vernes S.C."/>
            <person name="Myers E.W."/>
            <person name="Teeling E.C."/>
        </authorList>
    </citation>
    <scope>NUCLEOTIDE SEQUENCE [LARGE SCALE GENOMIC DNA]</scope>
    <source>
        <strain evidence="1">Bat1K_MPI-CBG_1</strain>
    </source>
</reference>
<sequence length="169" mass="19036">MCMMVLYTSSSQPWCITQSDDSYAVCSSGIRGRAGLPVNRVQPKGYTFQYFPAVLPPGSCYKERKKCTVGQNHQSLSSLTRALTWACAGMFHQWCYCGTLKLEKEGPEVRKRLASKSSLQRCDMEAMSLRECKMMFARALCIGPTLPLYCFKLMLCNVQKLVSLITLML</sequence>
<comment type="caution">
    <text evidence="1">The sequence shown here is derived from an EMBL/GenBank/DDBJ whole genome shotgun (WGS) entry which is preliminary data.</text>
</comment>
<organism evidence="1 2">
    <name type="scientific">Phyllostomus discolor</name>
    <name type="common">pale spear-nosed bat</name>
    <dbReference type="NCBI Taxonomy" id="89673"/>
    <lineage>
        <taxon>Eukaryota</taxon>
        <taxon>Metazoa</taxon>
        <taxon>Chordata</taxon>
        <taxon>Craniata</taxon>
        <taxon>Vertebrata</taxon>
        <taxon>Euteleostomi</taxon>
        <taxon>Mammalia</taxon>
        <taxon>Eutheria</taxon>
        <taxon>Laurasiatheria</taxon>
        <taxon>Chiroptera</taxon>
        <taxon>Yangochiroptera</taxon>
        <taxon>Phyllostomidae</taxon>
        <taxon>Phyllostominae</taxon>
        <taxon>Phyllostomus</taxon>
    </lineage>
</organism>
<proteinExistence type="predicted"/>
<accession>A0A833ZQ84</accession>
<evidence type="ECO:0000313" key="2">
    <source>
        <dbReference type="Proteomes" id="UP000664940"/>
    </source>
</evidence>
<protein>
    <submittedName>
        <fullName evidence="1">Uncharacterized protein</fullName>
    </submittedName>
</protein>
<dbReference type="EMBL" id="JABVXQ010000008">
    <property type="protein sequence ID" value="KAF6095161.1"/>
    <property type="molecule type" value="Genomic_DNA"/>
</dbReference>
<evidence type="ECO:0000313" key="1">
    <source>
        <dbReference type="EMBL" id="KAF6095161.1"/>
    </source>
</evidence>